<proteinExistence type="predicted"/>
<feature type="non-terminal residue" evidence="1">
    <location>
        <position position="1"/>
    </location>
</feature>
<dbReference type="EMBL" id="BGPR01138738">
    <property type="protein sequence ID" value="GBN62819.1"/>
    <property type="molecule type" value="Genomic_DNA"/>
</dbReference>
<dbReference type="Proteomes" id="UP000499080">
    <property type="component" value="Unassembled WGS sequence"/>
</dbReference>
<keyword evidence="2" id="KW-1185">Reference proteome</keyword>
<reference evidence="1 2" key="1">
    <citation type="journal article" date="2019" name="Sci. Rep.">
        <title>Orb-weaving spider Araneus ventricosus genome elucidates the spidroin gene catalogue.</title>
        <authorList>
            <person name="Kono N."/>
            <person name="Nakamura H."/>
            <person name="Ohtoshi R."/>
            <person name="Moran D.A.P."/>
            <person name="Shinohara A."/>
            <person name="Yoshida Y."/>
            <person name="Fujiwara M."/>
            <person name="Mori M."/>
            <person name="Tomita M."/>
            <person name="Arakawa K."/>
        </authorList>
    </citation>
    <scope>NUCLEOTIDE SEQUENCE [LARGE SCALE GENOMIC DNA]</scope>
</reference>
<organism evidence="1 2">
    <name type="scientific">Araneus ventricosus</name>
    <name type="common">Orbweaver spider</name>
    <name type="synonym">Epeira ventricosa</name>
    <dbReference type="NCBI Taxonomy" id="182803"/>
    <lineage>
        <taxon>Eukaryota</taxon>
        <taxon>Metazoa</taxon>
        <taxon>Ecdysozoa</taxon>
        <taxon>Arthropoda</taxon>
        <taxon>Chelicerata</taxon>
        <taxon>Arachnida</taxon>
        <taxon>Araneae</taxon>
        <taxon>Araneomorphae</taxon>
        <taxon>Entelegynae</taxon>
        <taxon>Araneoidea</taxon>
        <taxon>Araneidae</taxon>
        <taxon>Araneus</taxon>
    </lineage>
</organism>
<name>A0A4Y2QHQ9_ARAVE</name>
<protein>
    <submittedName>
        <fullName evidence="1">Uncharacterized protein</fullName>
    </submittedName>
</protein>
<evidence type="ECO:0000313" key="2">
    <source>
        <dbReference type="Proteomes" id="UP000499080"/>
    </source>
</evidence>
<comment type="caution">
    <text evidence="1">The sequence shown here is derived from an EMBL/GenBank/DDBJ whole genome shotgun (WGS) entry which is preliminary data.</text>
</comment>
<evidence type="ECO:0000313" key="1">
    <source>
        <dbReference type="EMBL" id="GBN62819.1"/>
    </source>
</evidence>
<dbReference type="AlphaFoldDB" id="A0A4Y2QHQ9"/>
<sequence>SFDQWFKFSVPLTSHFEATRELFWDGPRQLNRGQMARSTPELAPPSPSFRITPAGGLFTPTHDLAFNRPNTQRIFNGIRFRTWSPPEPKPIPCH</sequence>
<gene>
    <name evidence="1" type="ORF">AVEN_129494_1</name>
</gene>
<accession>A0A4Y2QHQ9</accession>